<reference evidence="2 3" key="1">
    <citation type="submission" date="2023-02" db="EMBL/GenBank/DDBJ databases">
        <title>LHISI_Scaffold_Assembly.</title>
        <authorList>
            <person name="Stuart O.P."/>
            <person name="Cleave R."/>
            <person name="Magrath M.J.L."/>
            <person name="Mikheyev A.S."/>
        </authorList>
    </citation>
    <scope>NUCLEOTIDE SEQUENCE [LARGE SCALE GENOMIC DNA]</scope>
    <source>
        <strain evidence="2">Daus_M_001</strain>
        <tissue evidence="2">Leg muscle</tissue>
    </source>
</reference>
<keyword evidence="3" id="KW-1185">Reference proteome</keyword>
<proteinExistence type="predicted"/>
<dbReference type="EMBL" id="JARBHB010000006">
    <property type="protein sequence ID" value="KAJ8881908.1"/>
    <property type="molecule type" value="Genomic_DNA"/>
</dbReference>
<accession>A0ABQ9HC67</accession>
<name>A0ABQ9HC67_9NEOP</name>
<dbReference type="Proteomes" id="UP001159363">
    <property type="component" value="Chromosome 5"/>
</dbReference>
<feature type="region of interest" description="Disordered" evidence="1">
    <location>
        <begin position="105"/>
        <end position="202"/>
    </location>
</feature>
<evidence type="ECO:0000256" key="1">
    <source>
        <dbReference type="SAM" id="MobiDB-lite"/>
    </source>
</evidence>
<feature type="compositionally biased region" description="Basic and acidic residues" evidence="1">
    <location>
        <begin position="147"/>
        <end position="183"/>
    </location>
</feature>
<protein>
    <submittedName>
        <fullName evidence="2">Uncharacterized protein</fullName>
    </submittedName>
</protein>
<sequence>MVVLLPKYTPYKYKGRSPAELFLKCKPRYKHHLLKPTLPEYAMNRVLRDDIKKTGFSVVEQVLVQCVRVPGEVMEVVGQNTYGAEVGQHVRFYPNHHLCRSQLGSLATSSREDGQAGSGEAGKPIKGARQQRSGQRREPQALTSPEAVDKGSGRETSTDQSHTEKPRTGSTDRLEKEKLKNEGGFRGFRRNSRTNGRDFRWL</sequence>
<gene>
    <name evidence="2" type="ORF">PR048_018394</name>
</gene>
<evidence type="ECO:0000313" key="3">
    <source>
        <dbReference type="Proteomes" id="UP001159363"/>
    </source>
</evidence>
<organism evidence="2 3">
    <name type="scientific">Dryococelus australis</name>
    <dbReference type="NCBI Taxonomy" id="614101"/>
    <lineage>
        <taxon>Eukaryota</taxon>
        <taxon>Metazoa</taxon>
        <taxon>Ecdysozoa</taxon>
        <taxon>Arthropoda</taxon>
        <taxon>Hexapoda</taxon>
        <taxon>Insecta</taxon>
        <taxon>Pterygota</taxon>
        <taxon>Neoptera</taxon>
        <taxon>Polyneoptera</taxon>
        <taxon>Phasmatodea</taxon>
        <taxon>Verophasmatodea</taxon>
        <taxon>Anareolatae</taxon>
        <taxon>Phasmatidae</taxon>
        <taxon>Eurycanthinae</taxon>
        <taxon>Dryococelus</taxon>
    </lineage>
</organism>
<evidence type="ECO:0000313" key="2">
    <source>
        <dbReference type="EMBL" id="KAJ8881908.1"/>
    </source>
</evidence>
<comment type="caution">
    <text evidence="2">The sequence shown here is derived from an EMBL/GenBank/DDBJ whole genome shotgun (WGS) entry which is preliminary data.</text>
</comment>